<evidence type="ECO:0000256" key="8">
    <source>
        <dbReference type="ARBA" id="ARBA00048347"/>
    </source>
</evidence>
<dbReference type="RefSeq" id="XP_011496339.1">
    <property type="nucleotide sequence ID" value="XM_011498037.1"/>
</dbReference>
<dbReference type="SUPFAM" id="SSF82615">
    <property type="entry name" value="Polo-box domain"/>
    <property type="match status" value="2"/>
</dbReference>
<evidence type="ECO:0000256" key="10">
    <source>
        <dbReference type="RuleBase" id="RU361162"/>
    </source>
</evidence>
<comment type="similarity">
    <text evidence="10">Belongs to the protein kinase superfamily. Ser/Thr protein kinase family. CDC5/Polo subfamily.</text>
</comment>
<evidence type="ECO:0000256" key="1">
    <source>
        <dbReference type="ARBA" id="ARBA00022527"/>
    </source>
</evidence>
<dbReference type="PROSITE" id="PS50011">
    <property type="entry name" value="PROTEIN_KINASE_DOM"/>
    <property type="match status" value="1"/>
</dbReference>
<feature type="domain" description="POLO box" evidence="13">
    <location>
        <begin position="597"/>
        <end position="676"/>
    </location>
</feature>
<dbReference type="FunFam" id="3.30.200.20:FF:000042">
    <property type="entry name" value="Aurora kinase A"/>
    <property type="match status" value="1"/>
</dbReference>
<evidence type="ECO:0000313" key="15">
    <source>
        <dbReference type="RefSeq" id="XP_011496339.1"/>
    </source>
</evidence>
<dbReference type="RefSeq" id="XP_011496421.1">
    <property type="nucleotide sequence ID" value="XM_011498119.1"/>
</dbReference>
<keyword evidence="3" id="KW-0677">Repeat</keyword>
<feature type="domain" description="Protein kinase" evidence="12">
    <location>
        <begin position="175"/>
        <end position="427"/>
    </location>
</feature>
<feature type="region of interest" description="Disordered" evidence="11">
    <location>
        <begin position="479"/>
        <end position="512"/>
    </location>
</feature>
<dbReference type="GeneID" id="105360901"/>
<dbReference type="Proteomes" id="UP000695007">
    <property type="component" value="Unplaced"/>
</dbReference>
<dbReference type="InterPro" id="IPR017441">
    <property type="entry name" value="Protein_kinase_ATP_BS"/>
</dbReference>
<evidence type="ECO:0000256" key="6">
    <source>
        <dbReference type="ARBA" id="ARBA00022840"/>
    </source>
</evidence>
<dbReference type="GO" id="GO:0000922">
    <property type="term" value="C:spindle pole"/>
    <property type="evidence" value="ECO:0007669"/>
    <property type="project" value="TreeGrafter"/>
</dbReference>
<keyword evidence="14" id="KW-1185">Reference proteome</keyword>
<dbReference type="FunFam" id="1.10.510.10:FF:000571">
    <property type="entry name" value="Maternal embryonic leucine zipper kinase"/>
    <property type="match status" value="1"/>
</dbReference>
<feature type="compositionally biased region" description="Low complexity" evidence="11">
    <location>
        <begin position="32"/>
        <end position="50"/>
    </location>
</feature>
<feature type="compositionally biased region" description="Polar residues" evidence="11">
    <location>
        <begin position="83"/>
        <end position="96"/>
    </location>
</feature>
<dbReference type="GO" id="GO:0005524">
    <property type="term" value="F:ATP binding"/>
    <property type="evidence" value="ECO:0007669"/>
    <property type="project" value="UniProtKB-UniRule"/>
</dbReference>
<dbReference type="Pfam" id="PF00659">
    <property type="entry name" value="POLO_box"/>
    <property type="match status" value="2"/>
</dbReference>
<dbReference type="Pfam" id="PF00069">
    <property type="entry name" value="Pkinase"/>
    <property type="match status" value="1"/>
</dbReference>
<sequence>MKSLPPSSSLTGIYLRRLRRRSEYTETGSIGYGSSAPLESESSYSSHPGYPTKPSQPKSPCNELHTIHLQQYQQHHSNQNQQTASPGSARQLSSTPSSRAYVDLSLSTKLPGCAAVSLTTSSSNDNRRLAKTITGAIKSRTIALSAASSTTMKIGSLSTEAETSYVIDSEMGNVYLKGQLLGKGGFARVYLITEVATKKQYACKIISKHQMQKIHMQKIAREIMIHKELNHENVVQMHHYFEDSLNVYMLLEACPKKSLVHVLKYRGKVTEPEARYYMKQMVNGVAYIHSQKVIHRDLKPGNMFLSERMIVKIGDFGLATQPDNQRRRVTLCGTPNFIAPEVLFKHSYSYEADVWALGCILYALLVGQTPFDSTTLKETYARICSHRYKELDDTIATSAGQDLVRWLLQPIPELRATVEHVKKHPYLTKEYVPASLPDSCCYQVPRLSFVEKTSAFESLPSTFNFSSGHDRDFVNEQEQVIQQHMQQPQSSSGLSHKSSQTSKKSKVKGKKKVSSWLASWRLPKLPRFRRRISSVMCLEARKKQQQQQQGDLGPGLEGPATHSQQISKALEECLAATGKGPPSECNPPLVHDYAPLFVTKWIDYSNKYGLAFQLSDKSVGVLFNDSTKMSYTYDRRRVEYMTTDGEIIRYNRERNIPIDLQKKLDLLRHFTDYMDKHLTEGGEITEHQIAVQGGQRRDARNANVPIMHRWLRTSKTIVMELNVPLVQMNFLEDHTKLIVSQQPRGGYFVTYIDGERRASTYQLDELRNSGCSPELHDRLLYIYKVTKEFAELDTA</sequence>
<evidence type="ECO:0000259" key="12">
    <source>
        <dbReference type="PROSITE" id="PS50011"/>
    </source>
</evidence>
<dbReference type="AlphaFoldDB" id="A0AAJ6YE66"/>
<protein>
    <recommendedName>
        <fullName evidence="10">Serine/threonine-protein kinase PLK</fullName>
        <ecNumber evidence="10">2.7.11.21</ecNumber>
    </recommendedName>
    <alternativeName>
        <fullName evidence="10">Polo-like kinase</fullName>
    </alternativeName>
</protein>
<dbReference type="InterPro" id="IPR000719">
    <property type="entry name" value="Prot_kinase_dom"/>
</dbReference>
<evidence type="ECO:0000259" key="13">
    <source>
        <dbReference type="PROSITE" id="PS50078"/>
    </source>
</evidence>
<keyword evidence="6 9" id="KW-0067">ATP-binding</keyword>
<reference evidence="15 16" key="1">
    <citation type="submission" date="2025-04" db="UniProtKB">
        <authorList>
            <consortium name="RefSeq"/>
        </authorList>
    </citation>
    <scope>IDENTIFICATION</scope>
</reference>
<dbReference type="Gene3D" id="1.10.510.10">
    <property type="entry name" value="Transferase(Phosphotransferase) domain 1"/>
    <property type="match status" value="1"/>
</dbReference>
<evidence type="ECO:0000256" key="4">
    <source>
        <dbReference type="ARBA" id="ARBA00022741"/>
    </source>
</evidence>
<keyword evidence="2 10" id="KW-0808">Transferase</keyword>
<accession>A0AAJ6YE66</accession>
<evidence type="ECO:0000256" key="5">
    <source>
        <dbReference type="ARBA" id="ARBA00022777"/>
    </source>
</evidence>
<evidence type="ECO:0000313" key="16">
    <source>
        <dbReference type="RefSeq" id="XP_011496421.1"/>
    </source>
</evidence>
<dbReference type="InterPro" id="IPR008271">
    <property type="entry name" value="Ser/Thr_kinase_AS"/>
</dbReference>
<dbReference type="PROSITE" id="PS00108">
    <property type="entry name" value="PROTEIN_KINASE_ST"/>
    <property type="match status" value="1"/>
</dbReference>
<keyword evidence="1 10" id="KW-0723">Serine/threonine-protein kinase</keyword>
<evidence type="ECO:0000313" key="14">
    <source>
        <dbReference type="Proteomes" id="UP000695007"/>
    </source>
</evidence>
<feature type="domain" description="POLO box" evidence="13">
    <location>
        <begin position="706"/>
        <end position="791"/>
    </location>
</feature>
<feature type="compositionally biased region" description="Polar residues" evidence="11">
    <location>
        <begin position="1"/>
        <end position="11"/>
    </location>
</feature>
<dbReference type="EC" id="2.7.11.21" evidence="10"/>
<dbReference type="PANTHER" id="PTHR24345">
    <property type="entry name" value="SERINE/THREONINE-PROTEIN KINASE PLK"/>
    <property type="match status" value="1"/>
</dbReference>
<dbReference type="CDD" id="cd13117">
    <property type="entry name" value="POLO_box_2"/>
    <property type="match status" value="1"/>
</dbReference>
<evidence type="ECO:0000256" key="7">
    <source>
        <dbReference type="ARBA" id="ARBA00047802"/>
    </source>
</evidence>
<dbReference type="GO" id="GO:0005634">
    <property type="term" value="C:nucleus"/>
    <property type="evidence" value="ECO:0007669"/>
    <property type="project" value="TreeGrafter"/>
</dbReference>
<feature type="region of interest" description="Disordered" evidence="11">
    <location>
        <begin position="543"/>
        <end position="563"/>
    </location>
</feature>
<gene>
    <name evidence="15 16" type="primary">LOC105360901</name>
</gene>
<feature type="compositionally biased region" description="Basic residues" evidence="11">
    <location>
        <begin position="503"/>
        <end position="512"/>
    </location>
</feature>
<comment type="catalytic activity">
    <reaction evidence="8">
        <text>L-seryl-[protein] + ATP = O-phospho-L-seryl-[protein] + ADP + H(+)</text>
        <dbReference type="Rhea" id="RHEA:17989"/>
        <dbReference type="Rhea" id="RHEA-COMP:9863"/>
        <dbReference type="Rhea" id="RHEA-COMP:11604"/>
        <dbReference type="ChEBI" id="CHEBI:15378"/>
        <dbReference type="ChEBI" id="CHEBI:29999"/>
        <dbReference type="ChEBI" id="CHEBI:30616"/>
        <dbReference type="ChEBI" id="CHEBI:83421"/>
        <dbReference type="ChEBI" id="CHEBI:456216"/>
        <dbReference type="EC" id="2.7.11.21"/>
    </reaction>
</comment>
<evidence type="ECO:0000256" key="9">
    <source>
        <dbReference type="PROSITE-ProRule" id="PRU10141"/>
    </source>
</evidence>
<dbReference type="SMART" id="SM00220">
    <property type="entry name" value="S_TKc"/>
    <property type="match status" value="1"/>
</dbReference>
<dbReference type="GO" id="GO:0005813">
    <property type="term" value="C:centrosome"/>
    <property type="evidence" value="ECO:0007669"/>
    <property type="project" value="TreeGrafter"/>
</dbReference>
<name>A0AAJ6YE66_9HYME</name>
<dbReference type="Gene3D" id="3.30.1120.30">
    <property type="entry name" value="POLO box domain"/>
    <property type="match status" value="2"/>
</dbReference>
<dbReference type="CDD" id="cd13118">
    <property type="entry name" value="POLO_box_1"/>
    <property type="match status" value="1"/>
</dbReference>
<dbReference type="InterPro" id="IPR033701">
    <property type="entry name" value="POLO_box_1"/>
</dbReference>
<evidence type="ECO:0000256" key="11">
    <source>
        <dbReference type="SAM" id="MobiDB-lite"/>
    </source>
</evidence>
<dbReference type="PROSITE" id="PS00107">
    <property type="entry name" value="PROTEIN_KINASE_ATP"/>
    <property type="match status" value="1"/>
</dbReference>
<keyword evidence="5 10" id="KW-0418">Kinase</keyword>
<dbReference type="InterPro" id="IPR033695">
    <property type="entry name" value="POLO_box_2"/>
</dbReference>
<feature type="binding site" evidence="9">
    <location>
        <position position="204"/>
    </location>
    <ligand>
        <name>ATP</name>
        <dbReference type="ChEBI" id="CHEBI:30616"/>
    </ligand>
</feature>
<evidence type="ECO:0000256" key="3">
    <source>
        <dbReference type="ARBA" id="ARBA00022737"/>
    </source>
</evidence>
<dbReference type="GO" id="GO:0004674">
    <property type="term" value="F:protein serine/threonine kinase activity"/>
    <property type="evidence" value="ECO:0007669"/>
    <property type="project" value="UniProtKB-KW"/>
</dbReference>
<feature type="region of interest" description="Disordered" evidence="11">
    <location>
        <begin position="1"/>
        <end position="96"/>
    </location>
</feature>
<proteinExistence type="inferred from homology"/>
<dbReference type="SUPFAM" id="SSF56112">
    <property type="entry name" value="Protein kinase-like (PK-like)"/>
    <property type="match status" value="1"/>
</dbReference>
<keyword evidence="4 9" id="KW-0547">Nucleotide-binding</keyword>
<evidence type="ECO:0000256" key="2">
    <source>
        <dbReference type="ARBA" id="ARBA00022679"/>
    </source>
</evidence>
<feature type="compositionally biased region" description="Low complexity" evidence="11">
    <location>
        <begin position="70"/>
        <end position="82"/>
    </location>
</feature>
<dbReference type="PROSITE" id="PS50078">
    <property type="entry name" value="POLO_BOX"/>
    <property type="match status" value="2"/>
</dbReference>
<dbReference type="GO" id="GO:0007052">
    <property type="term" value="P:mitotic spindle organization"/>
    <property type="evidence" value="ECO:0007669"/>
    <property type="project" value="TreeGrafter"/>
</dbReference>
<comment type="catalytic activity">
    <reaction evidence="7 10">
        <text>L-threonyl-[protein] + ATP = O-phospho-L-threonyl-[protein] + ADP + H(+)</text>
        <dbReference type="Rhea" id="RHEA:46608"/>
        <dbReference type="Rhea" id="RHEA-COMP:11060"/>
        <dbReference type="Rhea" id="RHEA-COMP:11605"/>
        <dbReference type="ChEBI" id="CHEBI:15378"/>
        <dbReference type="ChEBI" id="CHEBI:30013"/>
        <dbReference type="ChEBI" id="CHEBI:30616"/>
        <dbReference type="ChEBI" id="CHEBI:61977"/>
        <dbReference type="ChEBI" id="CHEBI:456216"/>
        <dbReference type="EC" id="2.7.11.21"/>
    </reaction>
</comment>
<dbReference type="InterPro" id="IPR000959">
    <property type="entry name" value="POLO_box_dom"/>
</dbReference>
<dbReference type="GO" id="GO:0000776">
    <property type="term" value="C:kinetochore"/>
    <property type="evidence" value="ECO:0007669"/>
    <property type="project" value="TreeGrafter"/>
</dbReference>
<feature type="compositionally biased region" description="Low complexity" evidence="11">
    <location>
        <begin position="479"/>
        <end position="502"/>
    </location>
</feature>
<dbReference type="PANTHER" id="PTHR24345:SF0">
    <property type="entry name" value="CELL CYCLE SERINE_THREONINE-PROTEIN KINASE CDC5_MSD2"/>
    <property type="match status" value="1"/>
</dbReference>
<dbReference type="InterPro" id="IPR011009">
    <property type="entry name" value="Kinase-like_dom_sf"/>
</dbReference>
<organism evidence="14 16">
    <name type="scientific">Ceratosolen solmsi marchali</name>
    <dbReference type="NCBI Taxonomy" id="326594"/>
    <lineage>
        <taxon>Eukaryota</taxon>
        <taxon>Metazoa</taxon>
        <taxon>Ecdysozoa</taxon>
        <taxon>Arthropoda</taxon>
        <taxon>Hexapoda</taxon>
        <taxon>Insecta</taxon>
        <taxon>Pterygota</taxon>
        <taxon>Neoptera</taxon>
        <taxon>Endopterygota</taxon>
        <taxon>Hymenoptera</taxon>
        <taxon>Apocrita</taxon>
        <taxon>Proctotrupomorpha</taxon>
        <taxon>Chalcidoidea</taxon>
        <taxon>Agaonidae</taxon>
        <taxon>Agaoninae</taxon>
        <taxon>Ceratosolen</taxon>
    </lineage>
</organism>
<dbReference type="InterPro" id="IPR036947">
    <property type="entry name" value="POLO_box_dom_sf"/>
</dbReference>
<dbReference type="GO" id="GO:0005737">
    <property type="term" value="C:cytoplasm"/>
    <property type="evidence" value="ECO:0007669"/>
    <property type="project" value="TreeGrafter"/>
</dbReference>